<dbReference type="InterPro" id="IPR008966">
    <property type="entry name" value="Adhesion_dom_sf"/>
</dbReference>
<dbReference type="EMBL" id="QYOH01000518">
    <property type="protein sequence ID" value="TXU21089.1"/>
    <property type="molecule type" value="Genomic_DNA"/>
</dbReference>
<dbReference type="AlphaFoldDB" id="A0A8T9CST2"/>
<gene>
    <name evidence="2" type="ORF">D4N09_29695</name>
</gene>
<dbReference type="RefSeq" id="WP_148497336.1">
    <property type="nucleotide sequence ID" value="NZ_JABUFT010000912.1"/>
</dbReference>
<accession>A0A8T9CST2</accession>
<feature type="domain" description="Fimbrial-type adhesion" evidence="1">
    <location>
        <begin position="2"/>
        <end position="72"/>
    </location>
</feature>
<feature type="non-terminal residue" evidence="2">
    <location>
        <position position="1"/>
    </location>
</feature>
<dbReference type="InterPro" id="IPR036937">
    <property type="entry name" value="Adhesion_dom_fimbrial_sf"/>
</dbReference>
<dbReference type="GO" id="GO:0009289">
    <property type="term" value="C:pilus"/>
    <property type="evidence" value="ECO:0007669"/>
    <property type="project" value="InterPro"/>
</dbReference>
<name>A0A8T9CST2_ECOLX</name>
<dbReference type="SUPFAM" id="SSF49401">
    <property type="entry name" value="Bacterial adhesins"/>
    <property type="match status" value="1"/>
</dbReference>
<comment type="caution">
    <text evidence="2">The sequence shown here is derived from an EMBL/GenBank/DDBJ whole genome shotgun (WGS) entry which is preliminary data.</text>
</comment>
<proteinExistence type="predicted"/>
<sequence>PQAIKTSRPGVGVVVTDSQNNIISPAGGTLPLSIPDDADSIARMNVYPVSTTGVPPETGRFEATATVRINFD</sequence>
<dbReference type="InterPro" id="IPR000259">
    <property type="entry name" value="Adhesion_dom_fimbrial"/>
</dbReference>
<dbReference type="Gene3D" id="2.60.40.1090">
    <property type="entry name" value="Fimbrial-type adhesion domain"/>
    <property type="match status" value="1"/>
</dbReference>
<dbReference type="Pfam" id="PF00419">
    <property type="entry name" value="Fimbrial"/>
    <property type="match status" value="1"/>
</dbReference>
<organism evidence="2 3">
    <name type="scientific">Escherichia coli</name>
    <dbReference type="NCBI Taxonomy" id="562"/>
    <lineage>
        <taxon>Bacteria</taxon>
        <taxon>Pseudomonadati</taxon>
        <taxon>Pseudomonadota</taxon>
        <taxon>Gammaproteobacteria</taxon>
        <taxon>Enterobacterales</taxon>
        <taxon>Enterobacteriaceae</taxon>
        <taxon>Escherichia</taxon>
    </lineage>
</organism>
<protein>
    <submittedName>
        <fullName evidence="2">Fimbrial protein</fullName>
    </submittedName>
</protein>
<evidence type="ECO:0000313" key="2">
    <source>
        <dbReference type="EMBL" id="TXU21089.1"/>
    </source>
</evidence>
<dbReference type="GO" id="GO:0007155">
    <property type="term" value="P:cell adhesion"/>
    <property type="evidence" value="ECO:0007669"/>
    <property type="project" value="InterPro"/>
</dbReference>
<evidence type="ECO:0000259" key="1">
    <source>
        <dbReference type="Pfam" id="PF00419"/>
    </source>
</evidence>
<evidence type="ECO:0000313" key="3">
    <source>
        <dbReference type="Proteomes" id="UP000460654"/>
    </source>
</evidence>
<reference evidence="2 3" key="1">
    <citation type="submission" date="2018-09" db="EMBL/GenBank/DDBJ databases">
        <title>Persistent metagenomic signatures of early life antibiotic treatment in the infant gut microbiota and resistome.</title>
        <authorList>
            <person name="Gasparrini A.J."/>
        </authorList>
    </citation>
    <scope>NUCLEOTIDE SEQUENCE [LARGE SCALE GENOMIC DNA]</scope>
    <source>
        <strain evidence="2 3">T0181B.E-10</strain>
    </source>
</reference>
<dbReference type="Proteomes" id="UP000460654">
    <property type="component" value="Unassembled WGS sequence"/>
</dbReference>